<feature type="domain" description="RWD" evidence="3">
    <location>
        <begin position="8"/>
        <end position="123"/>
    </location>
</feature>
<evidence type="ECO:0000256" key="1">
    <source>
        <dbReference type="SAM" id="Coils"/>
    </source>
</evidence>
<dbReference type="CDD" id="cd23823">
    <property type="entry name" value="RWD_GCN2"/>
    <property type="match status" value="1"/>
</dbReference>
<dbReference type="InterPro" id="IPR006575">
    <property type="entry name" value="RWD_dom"/>
</dbReference>
<name>A0A6A6U7S7_9PEZI</name>
<dbReference type="Proteomes" id="UP000799302">
    <property type="component" value="Unassembled WGS sequence"/>
</dbReference>
<dbReference type="InterPro" id="IPR016135">
    <property type="entry name" value="UBQ-conjugating_enzyme/RWD"/>
</dbReference>
<proteinExistence type="predicted"/>
<accession>A0A6A6U7S7</accession>
<dbReference type="EMBL" id="MU004237">
    <property type="protein sequence ID" value="KAF2667686.1"/>
    <property type="molecule type" value="Genomic_DNA"/>
</dbReference>
<sequence length="235" mass="26850">MGVEEQKEEREVLDSIFPEEIIDISETEFRISIILDIDPEDNGGADEPPAFLFGVKYTENYPDEAPDLELLPSSTSPAKHPFFDLYEDRTRLLRELTDTINENLGIAMVFTLVMVLRDVAETLVRDRANEQRAIKEAERAKIEEAENAKFHGTVVTKERFIKWRESYTKELAEEATRKAEELIADDKKKRIGVKEITTGKQLWERGLAQVGKGEEDEDDEGMDALEGVEKMKIEA</sequence>
<evidence type="ECO:0000313" key="4">
    <source>
        <dbReference type="EMBL" id="KAF2667686.1"/>
    </source>
</evidence>
<protein>
    <submittedName>
        <fullName evidence="4">RWD-domain-containing protein</fullName>
    </submittedName>
</protein>
<evidence type="ECO:0000256" key="2">
    <source>
        <dbReference type="SAM" id="MobiDB-lite"/>
    </source>
</evidence>
<dbReference type="PROSITE" id="PS50908">
    <property type="entry name" value="RWD"/>
    <property type="match status" value="1"/>
</dbReference>
<dbReference type="SUPFAM" id="SSF54495">
    <property type="entry name" value="UBC-like"/>
    <property type="match status" value="1"/>
</dbReference>
<dbReference type="OrthoDB" id="277175at2759"/>
<dbReference type="InterPro" id="IPR040213">
    <property type="entry name" value="GIR2-like"/>
</dbReference>
<dbReference type="PANTHER" id="PTHR12292">
    <property type="entry name" value="RWD DOMAIN-CONTAINING PROTEIN"/>
    <property type="match status" value="1"/>
</dbReference>
<dbReference type="AlphaFoldDB" id="A0A6A6U7S7"/>
<gene>
    <name evidence="4" type="ORF">BT63DRAFT_415222</name>
</gene>
<evidence type="ECO:0000259" key="3">
    <source>
        <dbReference type="PROSITE" id="PS50908"/>
    </source>
</evidence>
<feature type="region of interest" description="Disordered" evidence="2">
    <location>
        <begin position="207"/>
        <end position="235"/>
    </location>
</feature>
<dbReference type="SMART" id="SM00591">
    <property type="entry name" value="RWD"/>
    <property type="match status" value="1"/>
</dbReference>
<organism evidence="4 5">
    <name type="scientific">Microthyrium microscopicum</name>
    <dbReference type="NCBI Taxonomy" id="703497"/>
    <lineage>
        <taxon>Eukaryota</taxon>
        <taxon>Fungi</taxon>
        <taxon>Dikarya</taxon>
        <taxon>Ascomycota</taxon>
        <taxon>Pezizomycotina</taxon>
        <taxon>Dothideomycetes</taxon>
        <taxon>Dothideomycetes incertae sedis</taxon>
        <taxon>Microthyriales</taxon>
        <taxon>Microthyriaceae</taxon>
        <taxon>Microthyrium</taxon>
    </lineage>
</organism>
<feature type="coiled-coil region" evidence="1">
    <location>
        <begin position="120"/>
        <end position="148"/>
    </location>
</feature>
<keyword evidence="5" id="KW-1185">Reference proteome</keyword>
<dbReference type="Pfam" id="PF05773">
    <property type="entry name" value="RWD"/>
    <property type="match status" value="1"/>
</dbReference>
<reference evidence="4" key="1">
    <citation type="journal article" date="2020" name="Stud. Mycol.">
        <title>101 Dothideomycetes genomes: a test case for predicting lifestyles and emergence of pathogens.</title>
        <authorList>
            <person name="Haridas S."/>
            <person name="Albert R."/>
            <person name="Binder M."/>
            <person name="Bloem J."/>
            <person name="Labutti K."/>
            <person name="Salamov A."/>
            <person name="Andreopoulos B."/>
            <person name="Baker S."/>
            <person name="Barry K."/>
            <person name="Bills G."/>
            <person name="Bluhm B."/>
            <person name="Cannon C."/>
            <person name="Castanera R."/>
            <person name="Culley D."/>
            <person name="Daum C."/>
            <person name="Ezra D."/>
            <person name="Gonzalez J."/>
            <person name="Henrissat B."/>
            <person name="Kuo A."/>
            <person name="Liang C."/>
            <person name="Lipzen A."/>
            <person name="Lutzoni F."/>
            <person name="Magnuson J."/>
            <person name="Mondo S."/>
            <person name="Nolan M."/>
            <person name="Ohm R."/>
            <person name="Pangilinan J."/>
            <person name="Park H.-J."/>
            <person name="Ramirez L."/>
            <person name="Alfaro M."/>
            <person name="Sun H."/>
            <person name="Tritt A."/>
            <person name="Yoshinaga Y."/>
            <person name="Zwiers L.-H."/>
            <person name="Turgeon B."/>
            <person name="Goodwin S."/>
            <person name="Spatafora J."/>
            <person name="Crous P."/>
            <person name="Grigoriev I."/>
        </authorList>
    </citation>
    <scope>NUCLEOTIDE SEQUENCE</scope>
    <source>
        <strain evidence="4">CBS 115976</strain>
    </source>
</reference>
<dbReference type="Gene3D" id="3.10.110.10">
    <property type="entry name" value="Ubiquitin Conjugating Enzyme"/>
    <property type="match status" value="1"/>
</dbReference>
<evidence type="ECO:0000313" key="5">
    <source>
        <dbReference type="Proteomes" id="UP000799302"/>
    </source>
</evidence>
<keyword evidence="1" id="KW-0175">Coiled coil</keyword>
<feature type="compositionally biased region" description="Acidic residues" evidence="2">
    <location>
        <begin position="214"/>
        <end position="223"/>
    </location>
</feature>